<keyword evidence="1" id="KW-0812">Transmembrane</keyword>
<dbReference type="EMBL" id="JBBAXC010000001">
    <property type="protein sequence ID" value="MEI5905618.1"/>
    <property type="molecule type" value="Genomic_DNA"/>
</dbReference>
<dbReference type="RefSeq" id="WP_336585034.1">
    <property type="nucleotide sequence ID" value="NZ_JBBAXC010000001.1"/>
</dbReference>
<reference evidence="2 3" key="1">
    <citation type="journal article" date="2018" name="J. Microbiol.">
        <title>Bacillus spongiae sp. nov., isolated from sponge of Jeju Island.</title>
        <authorList>
            <person name="Lee G.E."/>
            <person name="Im W.T."/>
            <person name="Park J.S."/>
        </authorList>
    </citation>
    <scope>NUCLEOTIDE SEQUENCE [LARGE SCALE GENOMIC DNA]</scope>
    <source>
        <strain evidence="2 3">135PIL107-10</strain>
    </source>
</reference>
<feature type="transmembrane region" description="Helical" evidence="1">
    <location>
        <begin position="7"/>
        <end position="28"/>
    </location>
</feature>
<organism evidence="2 3">
    <name type="scientific">Bacillus spongiae</name>
    <dbReference type="NCBI Taxonomy" id="2683610"/>
    <lineage>
        <taxon>Bacteria</taxon>
        <taxon>Bacillati</taxon>
        <taxon>Bacillota</taxon>
        <taxon>Bacilli</taxon>
        <taxon>Bacillales</taxon>
        <taxon>Bacillaceae</taxon>
        <taxon>Bacillus</taxon>
    </lineage>
</organism>
<evidence type="ECO:0000313" key="2">
    <source>
        <dbReference type="EMBL" id="MEI5905618.1"/>
    </source>
</evidence>
<evidence type="ECO:0000256" key="1">
    <source>
        <dbReference type="SAM" id="Phobius"/>
    </source>
</evidence>
<keyword evidence="1" id="KW-1133">Transmembrane helix</keyword>
<accession>A0ABU8H8I2</accession>
<sequence length="87" mass="9716">MPTTLKFSGYLTVVCAVITALYVLNIEYLEYKGIYAISIVVASFPIGLGAVLIAKIYEKLTEGESGGGVLSDMNYIRERNKQRRKFF</sequence>
<protein>
    <submittedName>
        <fullName evidence="2">Uncharacterized protein</fullName>
    </submittedName>
</protein>
<feature type="transmembrane region" description="Helical" evidence="1">
    <location>
        <begin position="34"/>
        <end position="54"/>
    </location>
</feature>
<gene>
    <name evidence="2" type="ORF">WAK64_00880</name>
</gene>
<keyword evidence="3" id="KW-1185">Reference proteome</keyword>
<dbReference type="Proteomes" id="UP001312865">
    <property type="component" value="Unassembled WGS sequence"/>
</dbReference>
<proteinExistence type="predicted"/>
<comment type="caution">
    <text evidence="2">The sequence shown here is derived from an EMBL/GenBank/DDBJ whole genome shotgun (WGS) entry which is preliminary data.</text>
</comment>
<name>A0ABU8H8I2_9BACI</name>
<keyword evidence="1" id="KW-0472">Membrane</keyword>
<evidence type="ECO:0000313" key="3">
    <source>
        <dbReference type="Proteomes" id="UP001312865"/>
    </source>
</evidence>